<dbReference type="PANTHER" id="PTHR43422">
    <property type="entry name" value="THIAMINE THIAZOLE SYNTHASE"/>
    <property type="match status" value="1"/>
</dbReference>
<evidence type="ECO:0000313" key="2">
    <source>
        <dbReference type="Proteomes" id="UP000199515"/>
    </source>
</evidence>
<dbReference type="EMBL" id="FNON01000003">
    <property type="protein sequence ID" value="SDX64153.1"/>
    <property type="molecule type" value="Genomic_DNA"/>
</dbReference>
<dbReference type="RefSeq" id="WP_218134818.1">
    <property type="nucleotide sequence ID" value="NZ_FNON01000003.1"/>
</dbReference>
<dbReference type="PANTHER" id="PTHR43422:SF3">
    <property type="entry name" value="THIAMINE THIAZOLE SYNTHASE"/>
    <property type="match status" value="1"/>
</dbReference>
<evidence type="ECO:0000313" key="1">
    <source>
        <dbReference type="EMBL" id="SDX64153.1"/>
    </source>
</evidence>
<sequence>MSASVFARLSTGEPPARTEIVMDKAVVLGGSIAGLLAARVLADHAHTVVIVERDELPGVPGPRPGTPHDGQVHGLLPGGLVQLDRFFPGFSAEALAEGALFSPSERTRQYIDGFAKVPDGRMGILTCSRPLLEALIRRRTLELPNVKVITARATDLVLWGGVVTGVRCAAGSEEWIEEADFVADAMGRASKMSDWLSAHGWESPRLRRLPINVNYATGFFRRAEAEPAIGTAIAYRSPSAELPKVGVAALVAIEDAQWMVLLAGFGDERPGRTLEEMRVLSSGEPAVFGEATAGEPVGDIVTFRLADSRRRDYHGLKRYPARLISIGDAVASFNPVYGQGMSSAALQASALSEYLRGGPDLNQPARAFLATQRVVADAAWKMSTAADLARPDIHGPYPRWFRLDQWLTGQVIAASVTDAETAARFNAVTYMLRHPRTLRSPGTLLRAFRVNRRLRQSPQQA</sequence>
<dbReference type="InterPro" id="IPR036188">
    <property type="entry name" value="FAD/NAD-bd_sf"/>
</dbReference>
<dbReference type="STRING" id="589385.SAMN05421504_103339"/>
<name>A0A1H3DCH0_9PSEU</name>
<dbReference type="Proteomes" id="UP000199515">
    <property type="component" value="Unassembled WGS sequence"/>
</dbReference>
<keyword evidence="2" id="KW-1185">Reference proteome</keyword>
<gene>
    <name evidence="1" type="ORF">SAMN05421504_103339</name>
</gene>
<dbReference type="AlphaFoldDB" id="A0A1H3DCH0"/>
<protein>
    <submittedName>
        <fullName evidence="1">2-polyprenyl-6-methoxyphenol hydroxylase</fullName>
    </submittedName>
</protein>
<accession>A0A1H3DCH0</accession>
<dbReference type="Gene3D" id="3.50.50.60">
    <property type="entry name" value="FAD/NAD(P)-binding domain"/>
    <property type="match status" value="1"/>
</dbReference>
<dbReference type="SUPFAM" id="SSF51905">
    <property type="entry name" value="FAD/NAD(P)-binding domain"/>
    <property type="match status" value="1"/>
</dbReference>
<organism evidence="1 2">
    <name type="scientific">Amycolatopsis xylanica</name>
    <dbReference type="NCBI Taxonomy" id="589385"/>
    <lineage>
        <taxon>Bacteria</taxon>
        <taxon>Bacillati</taxon>
        <taxon>Actinomycetota</taxon>
        <taxon>Actinomycetes</taxon>
        <taxon>Pseudonocardiales</taxon>
        <taxon>Pseudonocardiaceae</taxon>
        <taxon>Amycolatopsis</taxon>
    </lineage>
</organism>
<reference evidence="1 2" key="1">
    <citation type="submission" date="2016-10" db="EMBL/GenBank/DDBJ databases">
        <authorList>
            <person name="de Groot N.N."/>
        </authorList>
    </citation>
    <scope>NUCLEOTIDE SEQUENCE [LARGE SCALE GENOMIC DNA]</scope>
    <source>
        <strain evidence="1 2">CPCC 202699</strain>
    </source>
</reference>
<proteinExistence type="predicted"/>